<evidence type="ECO:0000259" key="5">
    <source>
        <dbReference type="Pfam" id="PF07969"/>
    </source>
</evidence>
<dbReference type="SUPFAM" id="SSF51556">
    <property type="entry name" value="Metallo-dependent hydrolases"/>
    <property type="match status" value="1"/>
</dbReference>
<comment type="cofactor">
    <cofactor evidence="4">
        <name>a divalent metal cation</name>
        <dbReference type="ChEBI" id="CHEBI:60240"/>
    </cofactor>
    <text evidence="4">Binds 1 divalent metal cation per subunit.</text>
</comment>
<name>A0A0G2G3Y8_PHACM</name>
<comment type="catalytic activity">
    <reaction evidence="2">
        <text>N-acetyl-D-glucosamine 6-phosphate + H2O = D-glucosamine 6-phosphate + acetate</text>
        <dbReference type="Rhea" id="RHEA:22936"/>
        <dbReference type="ChEBI" id="CHEBI:15377"/>
        <dbReference type="ChEBI" id="CHEBI:30089"/>
        <dbReference type="ChEBI" id="CHEBI:57513"/>
        <dbReference type="ChEBI" id="CHEBI:58725"/>
        <dbReference type="EC" id="3.5.1.25"/>
    </reaction>
</comment>
<organism evidence="6 7">
    <name type="scientific">Phaeomoniella chlamydospora</name>
    <name type="common">Phaeoacremonium chlamydosporum</name>
    <dbReference type="NCBI Taxonomy" id="158046"/>
    <lineage>
        <taxon>Eukaryota</taxon>
        <taxon>Fungi</taxon>
        <taxon>Dikarya</taxon>
        <taxon>Ascomycota</taxon>
        <taxon>Pezizomycotina</taxon>
        <taxon>Eurotiomycetes</taxon>
        <taxon>Chaetothyriomycetidae</taxon>
        <taxon>Phaeomoniellales</taxon>
        <taxon>Phaeomoniellaceae</taxon>
        <taxon>Phaeomoniella</taxon>
    </lineage>
</organism>
<gene>
    <name evidence="6" type="ORF">UCRPC4_g04874</name>
</gene>
<evidence type="ECO:0000256" key="2">
    <source>
        <dbReference type="PIRNR" id="PIRNR038994"/>
    </source>
</evidence>
<feature type="domain" description="Amidohydrolase 3" evidence="5">
    <location>
        <begin position="264"/>
        <end position="322"/>
    </location>
</feature>
<proteinExistence type="inferred from homology"/>
<dbReference type="InterPro" id="IPR003764">
    <property type="entry name" value="GlcNAc_6-P_deAcase"/>
</dbReference>
<comment type="similarity">
    <text evidence="2">Belongs to the metallo-dependent hydrolases superfamily. NagA family.</text>
</comment>
<keyword evidence="2" id="KW-0119">Carbohydrate metabolism</keyword>
<dbReference type="Pfam" id="PF07969">
    <property type="entry name" value="Amidohydro_3"/>
    <property type="match status" value="1"/>
</dbReference>
<evidence type="ECO:0000256" key="1">
    <source>
        <dbReference type="ARBA" id="ARBA00022801"/>
    </source>
</evidence>
<dbReference type="PANTHER" id="PTHR11113:SF4">
    <property type="entry name" value="N-ACETYLGLUCOSAMINE-6-PHOSPHATE DEACETYLASE"/>
    <property type="match status" value="1"/>
</dbReference>
<evidence type="ECO:0000256" key="4">
    <source>
        <dbReference type="PIRSR" id="PIRSR038994-3"/>
    </source>
</evidence>
<evidence type="ECO:0000313" key="7">
    <source>
        <dbReference type="Proteomes" id="UP000053317"/>
    </source>
</evidence>
<dbReference type="InterPro" id="IPR013108">
    <property type="entry name" value="Amidohydro_3"/>
</dbReference>
<keyword evidence="7" id="KW-1185">Reference proteome</keyword>
<dbReference type="Proteomes" id="UP000053317">
    <property type="component" value="Unassembled WGS sequence"/>
</dbReference>
<dbReference type="EC" id="3.5.1.25" evidence="2"/>
<evidence type="ECO:0000256" key="3">
    <source>
        <dbReference type="PIRSR" id="PIRSR038994-1"/>
    </source>
</evidence>
<sequence>MAFTSPGAPSLKLFTNCQICLYGELIPQDLYFSPETGLITPNYYYRADGIEKIDLQGAIVAPGFLDLQTNGLGGVHFTSLGKNAASERDDIERLGRVAGKQLESGVTGWWATIPTVDKTRWKQETYPHIAVSVGHSIADYDVGLTALDVGATAITHVFNAMQPLHHRDPGLAGLMATGRCFYSVIPDGIHLHPSIVTIALRTNPTKCMLVTDSIELAGLPDGLYPGHGQIPQKQRKVGNKVTIEGTDTLVGSCILVDECVRRTVEMTGCNIAEAVRCVTENVATMMGETKRGVIEPGRRADFAIIDPVTYTVKETWIEGKKVFEKD</sequence>
<dbReference type="PIRSF" id="PIRSF038994">
    <property type="entry name" value="NagA"/>
    <property type="match status" value="1"/>
</dbReference>
<dbReference type="GO" id="GO:0046872">
    <property type="term" value="F:metal ion binding"/>
    <property type="evidence" value="ECO:0007669"/>
    <property type="project" value="UniProtKB-KW"/>
</dbReference>
<dbReference type="InterPro" id="IPR032466">
    <property type="entry name" value="Metal_Hydrolase"/>
</dbReference>
<reference evidence="6 7" key="2">
    <citation type="submission" date="2015-05" db="EMBL/GenBank/DDBJ databases">
        <authorList>
            <person name="Morales-Cruz A."/>
            <person name="Amrine K.C."/>
            <person name="Cantu D."/>
        </authorList>
    </citation>
    <scope>NUCLEOTIDE SEQUENCE [LARGE SCALE GENOMIC DNA]</scope>
    <source>
        <strain evidence="6">UCRPC4</strain>
    </source>
</reference>
<protein>
    <recommendedName>
        <fullName evidence="2">N-acetylglucosamine-6-phosphate deacetylase</fullName>
        <ecNumber evidence="2">3.5.1.25</ecNumber>
    </recommendedName>
</protein>
<feature type="binding site" evidence="4">
    <location>
        <position position="156"/>
    </location>
    <ligand>
        <name>Zn(2+)</name>
        <dbReference type="ChEBI" id="CHEBI:29105"/>
    </ligand>
</feature>
<dbReference type="GO" id="GO:0006046">
    <property type="term" value="P:N-acetylglucosamine catabolic process"/>
    <property type="evidence" value="ECO:0007669"/>
    <property type="project" value="TreeGrafter"/>
</dbReference>
<keyword evidence="1 2" id="KW-0378">Hydrolase</keyword>
<feature type="binding site" evidence="4">
    <location>
        <position position="135"/>
    </location>
    <ligand>
        <name>Zn(2+)</name>
        <dbReference type="ChEBI" id="CHEBI:29105"/>
    </ligand>
</feature>
<accession>A0A0G2G3Y8</accession>
<dbReference type="OrthoDB" id="10264777at2759"/>
<dbReference type="SUPFAM" id="SSF51338">
    <property type="entry name" value="Composite domain of metallo-dependent hydrolases"/>
    <property type="match status" value="1"/>
</dbReference>
<evidence type="ECO:0000313" key="6">
    <source>
        <dbReference type="EMBL" id="KKY18538.1"/>
    </source>
</evidence>
<dbReference type="AlphaFoldDB" id="A0A0G2G3Y8"/>
<keyword evidence="4" id="KW-0479">Metal-binding</keyword>
<feature type="active site" description="Proton donor/acceptor" evidence="3">
    <location>
        <position position="212"/>
    </location>
</feature>
<comment type="caution">
    <text evidence="6">The sequence shown here is derived from an EMBL/GenBank/DDBJ whole genome shotgun (WGS) entry which is preliminary data.</text>
</comment>
<reference evidence="6 7" key="1">
    <citation type="submission" date="2015-05" db="EMBL/GenBank/DDBJ databases">
        <title>Distinctive expansion of gene families associated with plant cell wall degradation and secondary metabolism in the genomes of grapevine trunk pathogens.</title>
        <authorList>
            <person name="Lawrence D.P."/>
            <person name="Travadon R."/>
            <person name="Rolshausen P.E."/>
            <person name="Baumgartner K."/>
        </authorList>
    </citation>
    <scope>NUCLEOTIDE SEQUENCE [LARGE SCALE GENOMIC DNA]</scope>
    <source>
        <strain evidence="6">UCRPC4</strain>
    </source>
</reference>
<dbReference type="EMBL" id="LCWF01000120">
    <property type="protein sequence ID" value="KKY18538.1"/>
    <property type="molecule type" value="Genomic_DNA"/>
</dbReference>
<dbReference type="InterPro" id="IPR011059">
    <property type="entry name" value="Metal-dep_hydrolase_composite"/>
</dbReference>
<dbReference type="GO" id="GO:0008448">
    <property type="term" value="F:N-acetylglucosamine-6-phosphate deacetylase activity"/>
    <property type="evidence" value="ECO:0007669"/>
    <property type="project" value="UniProtKB-UniRule"/>
</dbReference>
<dbReference type="PANTHER" id="PTHR11113">
    <property type="entry name" value="N-ACETYLGLUCOSAMINE-6-PHOSPHATE DEACETYLASE"/>
    <property type="match status" value="1"/>
</dbReference>
<dbReference type="Gene3D" id="3.20.20.140">
    <property type="entry name" value="Metal-dependent hydrolases"/>
    <property type="match status" value="2"/>
</dbReference>